<dbReference type="AlphaFoldDB" id="A0A511FBS4"/>
<dbReference type="SUPFAM" id="SSF46689">
    <property type="entry name" value="Homeodomain-like"/>
    <property type="match status" value="1"/>
</dbReference>
<reference evidence="5 6" key="1">
    <citation type="submission" date="2019-07" db="EMBL/GenBank/DDBJ databases">
        <title>Whole genome shotgun sequence of Cellulomonas hominis NBRC 16055.</title>
        <authorList>
            <person name="Hosoyama A."/>
            <person name="Uohara A."/>
            <person name="Ohji S."/>
            <person name="Ichikawa N."/>
        </authorList>
    </citation>
    <scope>NUCLEOTIDE SEQUENCE [LARGE SCALE GENOMIC DNA]</scope>
    <source>
        <strain evidence="5 6">NBRC 16055</strain>
    </source>
</reference>
<dbReference type="PANTHER" id="PTHR30055">
    <property type="entry name" value="HTH-TYPE TRANSCRIPTIONAL REGULATOR RUTR"/>
    <property type="match status" value="1"/>
</dbReference>
<dbReference type="InterPro" id="IPR001647">
    <property type="entry name" value="HTH_TetR"/>
</dbReference>
<proteinExistence type="predicted"/>
<dbReference type="Pfam" id="PF19344">
    <property type="entry name" value="TetR_C_32"/>
    <property type="match status" value="1"/>
</dbReference>
<evidence type="ECO:0000256" key="3">
    <source>
        <dbReference type="SAM" id="MobiDB-lite"/>
    </source>
</evidence>
<organism evidence="5 6">
    <name type="scientific">Cellulomonas hominis</name>
    <dbReference type="NCBI Taxonomy" id="156981"/>
    <lineage>
        <taxon>Bacteria</taxon>
        <taxon>Bacillati</taxon>
        <taxon>Actinomycetota</taxon>
        <taxon>Actinomycetes</taxon>
        <taxon>Micrococcales</taxon>
        <taxon>Cellulomonadaceae</taxon>
        <taxon>Cellulomonas</taxon>
    </lineage>
</organism>
<dbReference type="PROSITE" id="PS50977">
    <property type="entry name" value="HTH_TETR_2"/>
    <property type="match status" value="1"/>
</dbReference>
<feature type="DNA-binding region" description="H-T-H motif" evidence="2">
    <location>
        <begin position="114"/>
        <end position="133"/>
    </location>
</feature>
<evidence type="ECO:0000259" key="4">
    <source>
        <dbReference type="PROSITE" id="PS50977"/>
    </source>
</evidence>
<feature type="region of interest" description="Disordered" evidence="3">
    <location>
        <begin position="48"/>
        <end position="90"/>
    </location>
</feature>
<dbReference type="GO" id="GO:0003700">
    <property type="term" value="F:DNA-binding transcription factor activity"/>
    <property type="evidence" value="ECO:0007669"/>
    <property type="project" value="TreeGrafter"/>
</dbReference>
<dbReference type="GO" id="GO:0000976">
    <property type="term" value="F:transcription cis-regulatory region binding"/>
    <property type="evidence" value="ECO:0007669"/>
    <property type="project" value="TreeGrafter"/>
</dbReference>
<dbReference type="Gene3D" id="1.10.357.10">
    <property type="entry name" value="Tetracycline Repressor, domain 2"/>
    <property type="match status" value="1"/>
</dbReference>
<evidence type="ECO:0000313" key="6">
    <source>
        <dbReference type="Proteomes" id="UP000321723"/>
    </source>
</evidence>
<dbReference type="Proteomes" id="UP000321723">
    <property type="component" value="Unassembled WGS sequence"/>
</dbReference>
<keyword evidence="6" id="KW-1185">Reference proteome</keyword>
<dbReference type="EMBL" id="BJVQ01000003">
    <property type="protein sequence ID" value="GEL45238.1"/>
    <property type="molecule type" value="Genomic_DNA"/>
</dbReference>
<feature type="compositionally biased region" description="Basic and acidic residues" evidence="3">
    <location>
        <begin position="65"/>
        <end position="90"/>
    </location>
</feature>
<dbReference type="InterPro" id="IPR045823">
    <property type="entry name" value="TetR_C_32"/>
</dbReference>
<dbReference type="SUPFAM" id="SSF48498">
    <property type="entry name" value="Tetracyclin repressor-like, C-terminal domain"/>
    <property type="match status" value="1"/>
</dbReference>
<dbReference type="PANTHER" id="PTHR30055:SF226">
    <property type="entry name" value="HTH-TYPE TRANSCRIPTIONAL REGULATOR PKSA"/>
    <property type="match status" value="1"/>
</dbReference>
<comment type="caution">
    <text evidence="5">The sequence shown here is derived from an EMBL/GenBank/DDBJ whole genome shotgun (WGS) entry which is preliminary data.</text>
</comment>
<evidence type="ECO:0000256" key="2">
    <source>
        <dbReference type="PROSITE-ProRule" id="PRU00335"/>
    </source>
</evidence>
<evidence type="ECO:0000313" key="5">
    <source>
        <dbReference type="EMBL" id="GEL45238.1"/>
    </source>
</evidence>
<keyword evidence="1 2" id="KW-0238">DNA-binding</keyword>
<feature type="domain" description="HTH tetR-type" evidence="4">
    <location>
        <begin position="92"/>
        <end position="151"/>
    </location>
</feature>
<dbReference type="Pfam" id="PF00440">
    <property type="entry name" value="TetR_N"/>
    <property type="match status" value="1"/>
</dbReference>
<sequence>MVVGVELGVAAIWGSSRIVVDVVLPAVSLGLRSLVSCPKLTVPDTVGFVSPITRDPSTRTGATPADRRDAAAGRPDARADDGRSTRWEDHREARRAELVRVARRVVHHTGPDVSMEDIASAAGTSKSIVYRYFTDKDGLQLAVAAAVVTDIRDALDAAATGASTPRDALRGMVDTYLAMIEGSPHVYAFVTRGGSVGPFLDSVTELVAAPFVRALGAHGPADAAWARLWASGAVGFVRGAGEAWLAARGSATTPDDREDVAARVAAWLWAGPVGVLTRTARGTTTSTPDPSRVDDDAPTPGEPS</sequence>
<evidence type="ECO:0000256" key="1">
    <source>
        <dbReference type="ARBA" id="ARBA00023125"/>
    </source>
</evidence>
<protein>
    <recommendedName>
        <fullName evidence="4">HTH tetR-type domain-containing protein</fullName>
    </recommendedName>
</protein>
<gene>
    <name evidence="5" type="ORF">CHO01_03540</name>
</gene>
<feature type="region of interest" description="Disordered" evidence="3">
    <location>
        <begin position="279"/>
        <end position="304"/>
    </location>
</feature>
<dbReference type="InterPro" id="IPR050109">
    <property type="entry name" value="HTH-type_TetR-like_transc_reg"/>
</dbReference>
<dbReference type="InterPro" id="IPR036271">
    <property type="entry name" value="Tet_transcr_reg_TetR-rel_C_sf"/>
</dbReference>
<accession>A0A511FBS4</accession>
<dbReference type="InterPro" id="IPR009057">
    <property type="entry name" value="Homeodomain-like_sf"/>
</dbReference>
<name>A0A511FBS4_9CELL</name>